<dbReference type="NCBIfam" id="TIGR00797">
    <property type="entry name" value="matE"/>
    <property type="match status" value="1"/>
</dbReference>
<dbReference type="AlphaFoldDB" id="A0A4R2HCV5"/>
<evidence type="ECO:0000256" key="10">
    <source>
        <dbReference type="SAM" id="Phobius"/>
    </source>
</evidence>
<dbReference type="PIRSF" id="PIRSF006603">
    <property type="entry name" value="DinF"/>
    <property type="match status" value="1"/>
</dbReference>
<dbReference type="PANTHER" id="PTHR43298">
    <property type="entry name" value="MULTIDRUG RESISTANCE PROTEIN NORM-RELATED"/>
    <property type="match status" value="1"/>
</dbReference>
<dbReference type="GO" id="GO:0015297">
    <property type="term" value="F:antiporter activity"/>
    <property type="evidence" value="ECO:0007669"/>
    <property type="project" value="UniProtKB-KW"/>
</dbReference>
<evidence type="ECO:0000256" key="9">
    <source>
        <dbReference type="ARBA" id="ARBA00031636"/>
    </source>
</evidence>
<dbReference type="EMBL" id="BMJO01000002">
    <property type="protein sequence ID" value="GGE48234.1"/>
    <property type="molecule type" value="Genomic_DNA"/>
</dbReference>
<reference evidence="11" key="4">
    <citation type="submission" date="2024-05" db="EMBL/GenBank/DDBJ databases">
        <authorList>
            <person name="Sun Q."/>
            <person name="Zhou Y."/>
        </authorList>
    </citation>
    <scope>NUCLEOTIDE SEQUENCE</scope>
    <source>
        <strain evidence="11">CGMCC 1.15644</strain>
    </source>
</reference>
<dbReference type="InterPro" id="IPR048279">
    <property type="entry name" value="MdtK-like"/>
</dbReference>
<feature type="transmembrane region" description="Helical" evidence="10">
    <location>
        <begin position="209"/>
        <end position="228"/>
    </location>
</feature>
<reference evidence="14" key="2">
    <citation type="journal article" date="2019" name="Int. J. Syst. Evol. Microbiol.">
        <title>The Global Catalogue of Microorganisms (GCM) 10K type strain sequencing project: providing services to taxonomists for standard genome sequencing and annotation.</title>
        <authorList>
            <consortium name="The Broad Institute Genomics Platform"/>
            <consortium name="The Broad Institute Genome Sequencing Center for Infectious Disease"/>
            <person name="Wu L."/>
            <person name="Ma J."/>
        </authorList>
    </citation>
    <scope>NUCLEOTIDE SEQUENCE [LARGE SCALE GENOMIC DNA]</scope>
    <source>
        <strain evidence="14">CGMCC 1.15644</strain>
    </source>
</reference>
<evidence type="ECO:0000313" key="11">
    <source>
        <dbReference type="EMBL" id="GGE48234.1"/>
    </source>
</evidence>
<evidence type="ECO:0000313" key="13">
    <source>
        <dbReference type="Proteomes" id="UP000295684"/>
    </source>
</evidence>
<evidence type="ECO:0000256" key="4">
    <source>
        <dbReference type="ARBA" id="ARBA00022475"/>
    </source>
</evidence>
<dbReference type="GO" id="GO:0042910">
    <property type="term" value="F:xenobiotic transmembrane transporter activity"/>
    <property type="evidence" value="ECO:0007669"/>
    <property type="project" value="InterPro"/>
</dbReference>
<dbReference type="InterPro" id="IPR002528">
    <property type="entry name" value="MATE_fam"/>
</dbReference>
<evidence type="ECO:0000256" key="1">
    <source>
        <dbReference type="ARBA" id="ARBA00004651"/>
    </source>
</evidence>
<evidence type="ECO:0000256" key="5">
    <source>
        <dbReference type="ARBA" id="ARBA00022692"/>
    </source>
</evidence>
<evidence type="ECO:0000256" key="7">
    <source>
        <dbReference type="ARBA" id="ARBA00023065"/>
    </source>
</evidence>
<reference evidence="12 13" key="3">
    <citation type="submission" date="2019-03" db="EMBL/GenBank/DDBJ databases">
        <title>Genomic Encyclopedia of Type Strains, Phase IV (KMG-IV): sequencing the most valuable type-strain genomes for metagenomic binning, comparative biology and taxonomic classification.</title>
        <authorList>
            <person name="Goeker M."/>
        </authorList>
    </citation>
    <scope>NUCLEOTIDE SEQUENCE [LARGE SCALE GENOMIC DNA]</scope>
    <source>
        <strain evidence="12 13">DSM 103236</strain>
    </source>
</reference>
<feature type="transmembrane region" description="Helical" evidence="10">
    <location>
        <begin position="138"/>
        <end position="156"/>
    </location>
</feature>
<keyword evidence="4" id="KW-1003">Cell membrane</keyword>
<comment type="caution">
    <text evidence="12">The sequence shown here is derived from an EMBL/GenBank/DDBJ whole genome shotgun (WGS) entry which is preliminary data.</text>
</comment>
<reference evidence="11" key="1">
    <citation type="journal article" date="2014" name="Int. J. Syst. Evol. Microbiol.">
        <title>Complete genome of a new Firmicutes species belonging to the dominant human colonic microbiota ('Ruminococcus bicirculans') reveals two chromosomes and a selective capacity to utilize plant glucans.</title>
        <authorList>
            <consortium name="NISC Comparative Sequencing Program"/>
            <person name="Wegmann U."/>
            <person name="Louis P."/>
            <person name="Goesmann A."/>
            <person name="Henrissat B."/>
            <person name="Duncan S.H."/>
            <person name="Flint H.J."/>
        </authorList>
    </citation>
    <scope>NUCLEOTIDE SEQUENCE</scope>
    <source>
        <strain evidence="11">CGMCC 1.15644</strain>
    </source>
</reference>
<keyword evidence="5 10" id="KW-0812">Transmembrane</keyword>
<keyword evidence="3" id="KW-0050">Antiport</keyword>
<evidence type="ECO:0000313" key="12">
    <source>
        <dbReference type="EMBL" id="TCO25081.1"/>
    </source>
</evidence>
<keyword evidence="2" id="KW-0813">Transport</keyword>
<feature type="transmembrane region" description="Helical" evidence="10">
    <location>
        <begin position="323"/>
        <end position="345"/>
    </location>
</feature>
<dbReference type="EMBL" id="SLWO01000004">
    <property type="protein sequence ID" value="TCO25081.1"/>
    <property type="molecule type" value="Genomic_DNA"/>
</dbReference>
<dbReference type="Pfam" id="PF01554">
    <property type="entry name" value="MatE"/>
    <property type="match status" value="2"/>
</dbReference>
<evidence type="ECO:0000256" key="2">
    <source>
        <dbReference type="ARBA" id="ARBA00022448"/>
    </source>
</evidence>
<feature type="transmembrane region" description="Helical" evidence="10">
    <location>
        <begin position="55"/>
        <end position="79"/>
    </location>
</feature>
<dbReference type="InterPro" id="IPR050222">
    <property type="entry name" value="MATE_MdtK"/>
</dbReference>
<dbReference type="GO" id="GO:0006811">
    <property type="term" value="P:monoatomic ion transport"/>
    <property type="evidence" value="ECO:0007669"/>
    <property type="project" value="UniProtKB-KW"/>
</dbReference>
<evidence type="ECO:0000313" key="14">
    <source>
        <dbReference type="Proteomes" id="UP000622648"/>
    </source>
</evidence>
<dbReference type="PANTHER" id="PTHR43298:SF2">
    <property type="entry name" value="FMN_FAD EXPORTER YEEO-RELATED"/>
    <property type="match status" value="1"/>
</dbReference>
<dbReference type="CDD" id="cd13139">
    <property type="entry name" value="MATE_like_14"/>
    <property type="match status" value="1"/>
</dbReference>
<keyword evidence="7" id="KW-0406">Ion transport</keyword>
<keyword evidence="6 10" id="KW-1133">Transmembrane helix</keyword>
<feature type="transmembrane region" description="Helical" evidence="10">
    <location>
        <begin position="366"/>
        <end position="390"/>
    </location>
</feature>
<feature type="transmembrane region" description="Helical" evidence="10">
    <location>
        <begin position="461"/>
        <end position="481"/>
    </location>
</feature>
<evidence type="ECO:0000256" key="3">
    <source>
        <dbReference type="ARBA" id="ARBA00022449"/>
    </source>
</evidence>
<feature type="transmembrane region" description="Helical" evidence="10">
    <location>
        <begin position="435"/>
        <end position="455"/>
    </location>
</feature>
<feature type="transmembrane region" description="Helical" evidence="10">
    <location>
        <begin position="99"/>
        <end position="118"/>
    </location>
</feature>
<dbReference type="Proteomes" id="UP000295684">
    <property type="component" value="Unassembled WGS sequence"/>
</dbReference>
<evidence type="ECO:0000256" key="6">
    <source>
        <dbReference type="ARBA" id="ARBA00022989"/>
    </source>
</evidence>
<organism evidence="12 13">
    <name type="scientific">Pedobacter psychrotolerans</name>
    <dbReference type="NCBI Taxonomy" id="1843235"/>
    <lineage>
        <taxon>Bacteria</taxon>
        <taxon>Pseudomonadati</taxon>
        <taxon>Bacteroidota</taxon>
        <taxon>Sphingobacteriia</taxon>
        <taxon>Sphingobacteriales</taxon>
        <taxon>Sphingobacteriaceae</taxon>
        <taxon>Pedobacter</taxon>
    </lineage>
</organism>
<sequence>MQLTAYHWYNHTFYNIYMSQSVKTQGKLSSFFDVLVQSLKGNEVDLTSISIKRAIILLAIPMMLEMAMESVFALVDLYFVGHLENSSHAIQTVGLTESVLTIIYSLAIGLSMAATAVVSRRIGEKNPEAASKAGMQTIVIAVALNILISIAGLIYARDILLLMGASTETADHGTAFVRIMMGGSIIIVLLFLINGIFRGAGNAAIAMRSLWIANIANIILCPIFINGFGPVPAFGLTGAAIATTIGRGLGVTYQIYNLFNGKNALKIRISYFIPAFDQIKAIIKIAAPAIFQFVIASCSWVFLAELVATTGGDEGSAGYQTALRLMMFFLLPAWGLSNAAATLVGQNLGAGHIDRAEKSVFQTMKYILVFMAIVSVIFLTCGHLFAAFFTSDEKVIEIASRALKILSIGFVIYGMGMVLTSAFNGAGDTWTPTKINIFAFWLFQIPLAYFLAKYLEMGPTGVFIAIPTAEIGIAIAAFILFKKGKWKKTMV</sequence>
<proteinExistence type="predicted"/>
<feature type="transmembrane region" description="Helical" evidence="10">
    <location>
        <begin position="176"/>
        <end position="197"/>
    </location>
</feature>
<dbReference type="Proteomes" id="UP000622648">
    <property type="component" value="Unassembled WGS sequence"/>
</dbReference>
<gene>
    <name evidence="12" type="ORF">EV200_104117</name>
    <name evidence="11" type="ORF">GCM10011413_12940</name>
</gene>
<feature type="transmembrane region" description="Helical" evidence="10">
    <location>
        <begin position="402"/>
        <end position="423"/>
    </location>
</feature>
<name>A0A4R2HCV5_9SPHI</name>
<accession>A0A4R2HCV5</accession>
<keyword evidence="8 10" id="KW-0472">Membrane</keyword>
<comment type="subcellular location">
    <subcellularLocation>
        <location evidence="1">Cell membrane</location>
        <topology evidence="1">Multi-pass membrane protein</topology>
    </subcellularLocation>
</comment>
<evidence type="ECO:0000256" key="8">
    <source>
        <dbReference type="ARBA" id="ARBA00023136"/>
    </source>
</evidence>
<keyword evidence="14" id="KW-1185">Reference proteome</keyword>
<feature type="transmembrane region" description="Helical" evidence="10">
    <location>
        <begin position="234"/>
        <end position="260"/>
    </location>
</feature>
<dbReference type="GO" id="GO:0005886">
    <property type="term" value="C:plasma membrane"/>
    <property type="evidence" value="ECO:0007669"/>
    <property type="project" value="UniProtKB-SubCell"/>
</dbReference>
<protein>
    <recommendedName>
        <fullName evidence="9">Multidrug-efflux transporter</fullName>
    </recommendedName>
</protein>
<feature type="transmembrane region" description="Helical" evidence="10">
    <location>
        <begin position="281"/>
        <end position="303"/>
    </location>
</feature>